<feature type="region of interest" description="Disordered" evidence="9">
    <location>
        <begin position="81"/>
        <end position="139"/>
    </location>
</feature>
<protein>
    <submittedName>
        <fullName evidence="11">Flagellar biosynthetic protein FliO</fullName>
    </submittedName>
</protein>
<keyword evidence="4 10" id="KW-0812">Transmembrane</keyword>
<keyword evidence="12" id="KW-1185">Reference proteome</keyword>
<dbReference type="GO" id="GO:0005886">
    <property type="term" value="C:plasma membrane"/>
    <property type="evidence" value="ECO:0007669"/>
    <property type="project" value="UniProtKB-SubCell"/>
</dbReference>
<evidence type="ECO:0000313" key="12">
    <source>
        <dbReference type="Proteomes" id="UP001139158"/>
    </source>
</evidence>
<dbReference type="PANTHER" id="PTHR38766">
    <property type="entry name" value="FLAGELLAR PROTEIN FLIO"/>
    <property type="match status" value="1"/>
</dbReference>
<comment type="subcellular location">
    <subcellularLocation>
        <location evidence="1">Bacterial flagellum basal body</location>
    </subcellularLocation>
    <subcellularLocation>
        <location evidence="2">Cell membrane</location>
    </subcellularLocation>
</comment>
<dbReference type="InterPro" id="IPR052205">
    <property type="entry name" value="FliO/MopB"/>
</dbReference>
<keyword evidence="11" id="KW-0969">Cilium</keyword>
<feature type="compositionally biased region" description="Polar residues" evidence="9">
    <location>
        <begin position="129"/>
        <end position="139"/>
    </location>
</feature>
<dbReference type="AlphaFoldDB" id="A0A9X1MEG2"/>
<evidence type="ECO:0000256" key="8">
    <source>
        <dbReference type="ARBA" id="ARBA00037937"/>
    </source>
</evidence>
<dbReference type="Pfam" id="PF04347">
    <property type="entry name" value="FliO"/>
    <property type="match status" value="1"/>
</dbReference>
<accession>A0A9X1MEG2</accession>
<keyword evidence="7" id="KW-0975">Bacterial flagellum</keyword>
<dbReference type="Proteomes" id="UP001139158">
    <property type="component" value="Unassembled WGS sequence"/>
</dbReference>
<evidence type="ECO:0000256" key="6">
    <source>
        <dbReference type="ARBA" id="ARBA00023136"/>
    </source>
</evidence>
<reference evidence="11" key="1">
    <citation type="submission" date="2021-10" db="EMBL/GenBank/DDBJ databases">
        <title>Novel species in genus Arthrobacter.</title>
        <authorList>
            <person name="Liu Y."/>
        </authorList>
    </citation>
    <scope>NUCLEOTIDE SEQUENCE</scope>
    <source>
        <strain evidence="11">Zg-Y453</strain>
    </source>
</reference>
<evidence type="ECO:0000256" key="5">
    <source>
        <dbReference type="ARBA" id="ARBA00022989"/>
    </source>
</evidence>
<dbReference type="PANTHER" id="PTHR38766:SF1">
    <property type="entry name" value="FLAGELLAR PROTEIN FLIO"/>
    <property type="match status" value="1"/>
</dbReference>
<organism evidence="11 12">
    <name type="scientific">Arthrobacter caoxuetaonis</name>
    <dbReference type="NCBI Taxonomy" id="2886935"/>
    <lineage>
        <taxon>Bacteria</taxon>
        <taxon>Bacillati</taxon>
        <taxon>Actinomycetota</taxon>
        <taxon>Actinomycetes</taxon>
        <taxon>Micrococcales</taxon>
        <taxon>Micrococcaceae</taxon>
        <taxon>Arthrobacter</taxon>
    </lineage>
</organism>
<evidence type="ECO:0000256" key="1">
    <source>
        <dbReference type="ARBA" id="ARBA00004117"/>
    </source>
</evidence>
<keyword evidence="11" id="KW-0966">Cell projection</keyword>
<evidence type="ECO:0000256" key="10">
    <source>
        <dbReference type="SAM" id="Phobius"/>
    </source>
</evidence>
<dbReference type="GO" id="GO:0009425">
    <property type="term" value="C:bacterial-type flagellum basal body"/>
    <property type="evidence" value="ECO:0007669"/>
    <property type="project" value="UniProtKB-SubCell"/>
</dbReference>
<comment type="caution">
    <text evidence="11">The sequence shown here is derived from an EMBL/GenBank/DDBJ whole genome shotgun (WGS) entry which is preliminary data.</text>
</comment>
<keyword evidence="3" id="KW-1003">Cell membrane</keyword>
<keyword evidence="11" id="KW-0282">Flagellum</keyword>
<evidence type="ECO:0000256" key="2">
    <source>
        <dbReference type="ARBA" id="ARBA00004236"/>
    </source>
</evidence>
<name>A0A9X1MEG2_9MICC</name>
<evidence type="ECO:0000256" key="9">
    <source>
        <dbReference type="SAM" id="MobiDB-lite"/>
    </source>
</evidence>
<evidence type="ECO:0000256" key="3">
    <source>
        <dbReference type="ARBA" id="ARBA00022475"/>
    </source>
</evidence>
<evidence type="ECO:0000256" key="4">
    <source>
        <dbReference type="ARBA" id="ARBA00022692"/>
    </source>
</evidence>
<comment type="similarity">
    <text evidence="8">Belongs to the FliO/MopB family.</text>
</comment>
<evidence type="ECO:0000256" key="7">
    <source>
        <dbReference type="ARBA" id="ARBA00023143"/>
    </source>
</evidence>
<sequence>MDESAVLALRVLVSLGVVLGLLWWLQRRLVRGRSSTGAEAPIRVISRQAISPKASVVVVETGGQRFLLGVTEASVNVLNTTDADPEPAADSAFADSLQGARESAGAAEGTMAEGDLPRRRDTRRAAPAQGTSVLNGSILSPDTWRQSAAFLRRGRNS</sequence>
<keyword evidence="5 10" id="KW-1133">Transmembrane helix</keyword>
<proteinExistence type="inferred from homology"/>
<dbReference type="RefSeq" id="WP_227896140.1">
    <property type="nucleotide sequence ID" value="NZ_CP099466.1"/>
</dbReference>
<dbReference type="EMBL" id="JAJFZV010000011">
    <property type="protein sequence ID" value="MCC3298266.1"/>
    <property type="molecule type" value="Genomic_DNA"/>
</dbReference>
<gene>
    <name evidence="11" type="ORF">LJ757_10660</name>
</gene>
<feature type="transmembrane region" description="Helical" evidence="10">
    <location>
        <begin position="6"/>
        <end position="25"/>
    </location>
</feature>
<dbReference type="GO" id="GO:0044781">
    <property type="term" value="P:bacterial-type flagellum organization"/>
    <property type="evidence" value="ECO:0007669"/>
    <property type="project" value="InterPro"/>
</dbReference>
<evidence type="ECO:0000313" key="11">
    <source>
        <dbReference type="EMBL" id="MCC3298266.1"/>
    </source>
</evidence>
<dbReference type="InterPro" id="IPR022781">
    <property type="entry name" value="Flagellar_biosynth_FliO"/>
</dbReference>
<keyword evidence="6 10" id="KW-0472">Membrane</keyword>